<protein>
    <submittedName>
        <fullName evidence="2">Uncharacterized protein</fullName>
    </submittedName>
</protein>
<feature type="transmembrane region" description="Helical" evidence="1">
    <location>
        <begin position="18"/>
        <end position="36"/>
    </location>
</feature>
<accession>A0A8S3EQ85</accession>
<dbReference type="AlphaFoldDB" id="A0A8S3EQ85"/>
<proteinExistence type="predicted"/>
<reference evidence="2" key="1">
    <citation type="submission" date="2021-02" db="EMBL/GenBank/DDBJ databases">
        <authorList>
            <person name="Nowell W R."/>
        </authorList>
    </citation>
    <scope>NUCLEOTIDE SEQUENCE</scope>
</reference>
<feature type="transmembrane region" description="Helical" evidence="1">
    <location>
        <begin position="72"/>
        <end position="93"/>
    </location>
</feature>
<comment type="caution">
    <text evidence="2">The sequence shown here is derived from an EMBL/GenBank/DDBJ whole genome shotgun (WGS) entry which is preliminary data.</text>
</comment>
<sequence length="149" mass="17340">SPLHYIIFQYNTFEMGTLQFLFIFVVVSCTTALFCGDKVNAQFDTKYDNNHNELKQLLAEHKICTPSNWTHYVLLIQLLVSAVVFVIIFVYAYRYCWPIIKIACRGKRLKNRINDLTSITTSYIQPPYRHTPNLVINQPLHSPLNQIVS</sequence>
<feature type="non-terminal residue" evidence="2">
    <location>
        <position position="1"/>
    </location>
</feature>
<keyword evidence="1" id="KW-1133">Transmembrane helix</keyword>
<dbReference type="EMBL" id="CAJOBH010233254">
    <property type="protein sequence ID" value="CAF5079693.1"/>
    <property type="molecule type" value="Genomic_DNA"/>
</dbReference>
<keyword evidence="1" id="KW-0812">Transmembrane</keyword>
<evidence type="ECO:0000256" key="1">
    <source>
        <dbReference type="SAM" id="Phobius"/>
    </source>
</evidence>
<evidence type="ECO:0000313" key="2">
    <source>
        <dbReference type="EMBL" id="CAF5079693.1"/>
    </source>
</evidence>
<organism evidence="2 3">
    <name type="scientific">Rotaria magnacalcarata</name>
    <dbReference type="NCBI Taxonomy" id="392030"/>
    <lineage>
        <taxon>Eukaryota</taxon>
        <taxon>Metazoa</taxon>
        <taxon>Spiralia</taxon>
        <taxon>Gnathifera</taxon>
        <taxon>Rotifera</taxon>
        <taxon>Eurotatoria</taxon>
        <taxon>Bdelloidea</taxon>
        <taxon>Philodinida</taxon>
        <taxon>Philodinidae</taxon>
        <taxon>Rotaria</taxon>
    </lineage>
</organism>
<evidence type="ECO:0000313" key="3">
    <source>
        <dbReference type="Proteomes" id="UP000681967"/>
    </source>
</evidence>
<keyword evidence="1" id="KW-0472">Membrane</keyword>
<dbReference type="Proteomes" id="UP000681967">
    <property type="component" value="Unassembled WGS sequence"/>
</dbReference>
<gene>
    <name evidence="2" type="ORF">BYL167_LOCUS61766</name>
</gene>
<name>A0A8S3EQ85_9BILA</name>